<organism evidence="2 3">
    <name type="scientific">Suillus plorans</name>
    <dbReference type="NCBI Taxonomy" id="116603"/>
    <lineage>
        <taxon>Eukaryota</taxon>
        <taxon>Fungi</taxon>
        <taxon>Dikarya</taxon>
        <taxon>Basidiomycota</taxon>
        <taxon>Agaricomycotina</taxon>
        <taxon>Agaricomycetes</taxon>
        <taxon>Agaricomycetidae</taxon>
        <taxon>Boletales</taxon>
        <taxon>Suillineae</taxon>
        <taxon>Suillaceae</taxon>
        <taxon>Suillus</taxon>
    </lineage>
</organism>
<dbReference type="GeneID" id="64594412"/>
<dbReference type="OrthoDB" id="2693531at2759"/>
<comment type="caution">
    <text evidence="2">The sequence shown here is derived from an EMBL/GenBank/DDBJ whole genome shotgun (WGS) entry which is preliminary data.</text>
</comment>
<feature type="region of interest" description="Disordered" evidence="1">
    <location>
        <begin position="456"/>
        <end position="476"/>
    </location>
</feature>
<keyword evidence="3" id="KW-1185">Reference proteome</keyword>
<dbReference type="EMBL" id="JABBWE010000073">
    <property type="protein sequence ID" value="KAG1787968.1"/>
    <property type="molecule type" value="Genomic_DNA"/>
</dbReference>
<sequence length="591" mass="64117">MSPSPDSNGSSHSDGMISPSLDPFFQQRPANSPILMQQEHEPMGGNGLLSAYMRLEEQVKASPTADRQTNAGMRAGFISARFFNASLGFLVSNCWFTRAAYTKLVESLSLTLDPVGLGTLPSQSLPVTLKAKEITIPSYNRADFPSKFIWTKEDWKKLQEKPSTQLEKSHPLRFVVDKSNMPIPLERVTAIRTTSRRVFVDIWNINEAPKSWGAASGTASKLYTSWRKNHINRLDREGTCKPKAEDIIDFDSLETLDSDDTEGTDTKTNINTKTTKRRTRDSEPLDIRSNSSKKRKSSETSTIESASPSLPVSEVMDSTSQSLVPDGNTPPDSPTSDGHTISTITEPHAASSSKEMATTSAPARFRARPLKFANPLTTVEPANANRPSIIQPSSSEVQNTPPADEPISTQPTSEPTPSIVPTPEHSPDDSAMAPDVHCDAPATIQVAADLMPTPSTTTGTVPPLDASTSKPLNVPAKKSRKMQIGKAQNGRLHHSNLCAREWLTRNKTGSAAEFKVHYDGLSGAQKKSYDELATTKVAAGEWPRSLSAIAGHSAPSPRTSCDLMASQDRSSWSPPGRLVGIAALSMGWNGW</sequence>
<dbReference type="Proteomes" id="UP000719766">
    <property type="component" value="Unassembled WGS sequence"/>
</dbReference>
<feature type="compositionally biased region" description="Polar residues" evidence="1">
    <location>
        <begin position="306"/>
        <end position="323"/>
    </location>
</feature>
<evidence type="ECO:0000313" key="2">
    <source>
        <dbReference type="EMBL" id="KAG1787968.1"/>
    </source>
</evidence>
<feature type="region of interest" description="Disordered" evidence="1">
    <location>
        <begin position="1"/>
        <end position="23"/>
    </location>
</feature>
<feature type="compositionally biased region" description="Low complexity" evidence="1">
    <location>
        <begin position="1"/>
        <end position="15"/>
    </location>
</feature>
<proteinExistence type="predicted"/>
<evidence type="ECO:0000256" key="1">
    <source>
        <dbReference type="SAM" id="MobiDB-lite"/>
    </source>
</evidence>
<evidence type="ECO:0000313" key="3">
    <source>
        <dbReference type="Proteomes" id="UP000719766"/>
    </source>
</evidence>
<dbReference type="RefSeq" id="XP_041155262.1">
    <property type="nucleotide sequence ID" value="XM_041300648.1"/>
</dbReference>
<dbReference type="AlphaFoldDB" id="A0A9P7AEW1"/>
<feature type="region of interest" description="Disordered" evidence="1">
    <location>
        <begin position="255"/>
        <end position="435"/>
    </location>
</feature>
<name>A0A9P7AEW1_9AGAM</name>
<accession>A0A9P7AEW1</accession>
<gene>
    <name evidence="2" type="ORF">HD556DRAFT_1312392</name>
</gene>
<feature type="compositionally biased region" description="Polar residues" evidence="1">
    <location>
        <begin position="385"/>
        <end position="416"/>
    </location>
</feature>
<reference evidence="2" key="1">
    <citation type="journal article" date="2020" name="New Phytol.">
        <title>Comparative genomics reveals dynamic genome evolution in host specialist ectomycorrhizal fungi.</title>
        <authorList>
            <person name="Lofgren L.A."/>
            <person name="Nguyen N.H."/>
            <person name="Vilgalys R."/>
            <person name="Ruytinx J."/>
            <person name="Liao H.L."/>
            <person name="Branco S."/>
            <person name="Kuo A."/>
            <person name="LaButti K."/>
            <person name="Lipzen A."/>
            <person name="Andreopoulos W."/>
            <person name="Pangilinan J."/>
            <person name="Riley R."/>
            <person name="Hundley H."/>
            <person name="Na H."/>
            <person name="Barry K."/>
            <person name="Grigoriev I.V."/>
            <person name="Stajich J.E."/>
            <person name="Kennedy P.G."/>
        </authorList>
    </citation>
    <scope>NUCLEOTIDE SEQUENCE</scope>
    <source>
        <strain evidence="2">S12</strain>
    </source>
</reference>
<feature type="compositionally biased region" description="Polar residues" evidence="1">
    <location>
        <begin position="334"/>
        <end position="361"/>
    </location>
</feature>
<protein>
    <submittedName>
        <fullName evidence="2">Uncharacterized protein</fullName>
    </submittedName>
</protein>